<dbReference type="SMART" id="SM01110">
    <property type="entry name" value="Cutinase"/>
    <property type="match status" value="1"/>
</dbReference>
<comment type="similarity">
    <text evidence="2 12">Belongs to the cutinase family.</text>
</comment>
<feature type="active site" evidence="10">
    <location>
        <position position="205"/>
    </location>
</feature>
<name>A0AA43QHF7_9LECA</name>
<dbReference type="AlphaFoldDB" id="A0AA43QHF7"/>
<dbReference type="Proteomes" id="UP001161017">
    <property type="component" value="Unassembled WGS sequence"/>
</dbReference>
<keyword evidence="5 12" id="KW-0964">Secreted</keyword>
<dbReference type="EMBL" id="JAPUFD010000003">
    <property type="protein sequence ID" value="MDI1486621.1"/>
    <property type="molecule type" value="Genomic_DNA"/>
</dbReference>
<dbReference type="GO" id="GO:0016052">
    <property type="term" value="P:carbohydrate catabolic process"/>
    <property type="evidence" value="ECO:0007669"/>
    <property type="project" value="TreeGrafter"/>
</dbReference>
<evidence type="ECO:0000256" key="9">
    <source>
        <dbReference type="ARBA" id="ARBA00034045"/>
    </source>
</evidence>
<evidence type="ECO:0000256" key="4">
    <source>
        <dbReference type="ARBA" id="ARBA00022487"/>
    </source>
</evidence>
<dbReference type="PANTHER" id="PTHR48250:SF2">
    <property type="entry name" value="CUTINASE"/>
    <property type="match status" value="1"/>
</dbReference>
<keyword evidence="8 11" id="KW-1015">Disulfide bond</keyword>
<dbReference type="PROSITE" id="PS51257">
    <property type="entry name" value="PROKAR_LIPOPROTEIN"/>
    <property type="match status" value="1"/>
</dbReference>
<dbReference type="Gene3D" id="3.40.50.1820">
    <property type="entry name" value="alpha/beta hydrolase"/>
    <property type="match status" value="1"/>
</dbReference>
<evidence type="ECO:0000256" key="2">
    <source>
        <dbReference type="ARBA" id="ARBA00007534"/>
    </source>
</evidence>
<dbReference type="InterPro" id="IPR043580">
    <property type="entry name" value="CUTINASE_1"/>
</dbReference>
<feature type="active site" description="Proton donor/acceptor" evidence="10">
    <location>
        <position position="220"/>
    </location>
</feature>
<keyword evidence="15" id="KW-1185">Reference proteome</keyword>
<evidence type="ECO:0000256" key="8">
    <source>
        <dbReference type="ARBA" id="ARBA00023157"/>
    </source>
</evidence>
<protein>
    <recommendedName>
        <fullName evidence="3 12">Cutinase</fullName>
        <ecNumber evidence="3 12">3.1.1.74</ecNumber>
    </recommendedName>
</protein>
<dbReference type="InterPro" id="IPR011150">
    <property type="entry name" value="Cutinase_monf"/>
</dbReference>
<comment type="catalytic activity">
    <reaction evidence="9 12">
        <text>cutin + H2O = cutin monomers.</text>
        <dbReference type="EC" id="3.1.1.74"/>
    </reaction>
</comment>
<gene>
    <name evidence="14" type="ORF">OHK93_005853</name>
</gene>
<feature type="signal peptide" evidence="12">
    <location>
        <begin position="1"/>
        <end position="18"/>
    </location>
</feature>
<evidence type="ECO:0000256" key="5">
    <source>
        <dbReference type="ARBA" id="ARBA00022525"/>
    </source>
</evidence>
<evidence type="ECO:0000256" key="10">
    <source>
        <dbReference type="PIRSR" id="PIRSR611150-1"/>
    </source>
</evidence>
<dbReference type="GO" id="GO:0005576">
    <property type="term" value="C:extracellular region"/>
    <property type="evidence" value="ECO:0007669"/>
    <property type="project" value="UniProtKB-SubCell"/>
</dbReference>
<dbReference type="InterPro" id="IPR029058">
    <property type="entry name" value="AB_hydrolase_fold"/>
</dbReference>
<dbReference type="GO" id="GO:0050525">
    <property type="term" value="F:cutinase activity"/>
    <property type="evidence" value="ECO:0007669"/>
    <property type="project" value="UniProtKB-UniRule"/>
</dbReference>
<accession>A0AA43QHF7</accession>
<evidence type="ECO:0000313" key="14">
    <source>
        <dbReference type="EMBL" id="MDI1486621.1"/>
    </source>
</evidence>
<feature type="active site" description="Nucleophile" evidence="10">
    <location>
        <position position="156"/>
    </location>
</feature>
<comment type="function">
    <text evidence="12">Catalyzes the hydrolysis of complex carboxylic polyesters found in the cell wall of plants. Degrades cutin, a macromolecule that forms the structure of the plant cuticle.</text>
</comment>
<evidence type="ECO:0000256" key="6">
    <source>
        <dbReference type="ARBA" id="ARBA00022729"/>
    </source>
</evidence>
<evidence type="ECO:0000256" key="1">
    <source>
        <dbReference type="ARBA" id="ARBA00004613"/>
    </source>
</evidence>
<feature type="region of interest" description="Disordered" evidence="13">
    <location>
        <begin position="35"/>
        <end position="55"/>
    </location>
</feature>
<dbReference type="Pfam" id="PF01083">
    <property type="entry name" value="Cutinase"/>
    <property type="match status" value="1"/>
</dbReference>
<dbReference type="EC" id="3.1.1.74" evidence="3 12"/>
<organism evidence="14 15">
    <name type="scientific">Ramalina farinacea</name>
    <dbReference type="NCBI Taxonomy" id="258253"/>
    <lineage>
        <taxon>Eukaryota</taxon>
        <taxon>Fungi</taxon>
        <taxon>Dikarya</taxon>
        <taxon>Ascomycota</taxon>
        <taxon>Pezizomycotina</taxon>
        <taxon>Lecanoromycetes</taxon>
        <taxon>OSLEUM clade</taxon>
        <taxon>Lecanoromycetidae</taxon>
        <taxon>Lecanorales</taxon>
        <taxon>Lecanorineae</taxon>
        <taxon>Ramalinaceae</taxon>
        <taxon>Ramalina</taxon>
    </lineage>
</organism>
<evidence type="ECO:0000256" key="7">
    <source>
        <dbReference type="ARBA" id="ARBA00022801"/>
    </source>
</evidence>
<evidence type="ECO:0000256" key="3">
    <source>
        <dbReference type="ARBA" id="ARBA00013095"/>
    </source>
</evidence>
<feature type="chain" id="PRO_5041490091" description="Cutinase" evidence="12">
    <location>
        <begin position="19"/>
        <end position="238"/>
    </location>
</feature>
<dbReference type="PANTHER" id="PTHR48250">
    <property type="entry name" value="CUTINASE 2-RELATED"/>
    <property type="match status" value="1"/>
</dbReference>
<comment type="caution">
    <text evidence="14">The sequence shown here is derived from an EMBL/GenBank/DDBJ whole genome shotgun (WGS) entry which is preliminary data.</text>
</comment>
<feature type="disulfide bond" evidence="11">
    <location>
        <begin position="201"/>
        <end position="208"/>
    </location>
</feature>
<dbReference type="PROSITE" id="PS00155">
    <property type="entry name" value="CUTINASE_1"/>
    <property type="match status" value="1"/>
</dbReference>
<sequence>MKSFNALTILALAACVSSAPAPAFTGFPGFPFPPGGGSGGGSGGGTGGGGFGGGFGGGSSTANDVTNNAPCKELTVIFARGTGEPGNIGSVIGPPLLSALQSKLNANNVAYQGVPYAADAQGNADQGGDGGSLMTSLTQQALSQCPSTNVVLSGYSQGGFVVHQAAQSLSSGQFVGAVIFGDPENGQAVANLPASALKEYCAQGDGVCGTPRTYQITPAHTSYGSNAADAATVIAGLL</sequence>
<feature type="disulfide bond" evidence="11">
    <location>
        <begin position="71"/>
        <end position="145"/>
    </location>
</feature>
<evidence type="ECO:0000256" key="13">
    <source>
        <dbReference type="SAM" id="MobiDB-lite"/>
    </source>
</evidence>
<comment type="subcellular location">
    <subcellularLocation>
        <location evidence="1 12">Secreted</location>
    </subcellularLocation>
</comment>
<dbReference type="SUPFAM" id="SSF53474">
    <property type="entry name" value="alpha/beta-Hydrolases"/>
    <property type="match status" value="1"/>
</dbReference>
<evidence type="ECO:0000256" key="11">
    <source>
        <dbReference type="PIRSR" id="PIRSR611150-2"/>
    </source>
</evidence>
<keyword evidence="4 12" id="KW-0719">Serine esterase</keyword>
<keyword evidence="7 12" id="KW-0378">Hydrolase</keyword>
<keyword evidence="6 12" id="KW-0732">Signal</keyword>
<evidence type="ECO:0000256" key="12">
    <source>
        <dbReference type="RuleBase" id="RU361263"/>
    </source>
</evidence>
<proteinExistence type="inferred from homology"/>
<reference evidence="14" key="1">
    <citation type="journal article" date="2023" name="Genome Biol. Evol.">
        <title>First Whole Genome Sequence and Flow Cytometry Genome Size Data for the Lichen-Forming Fungus Ramalina farinacea (Ascomycota).</title>
        <authorList>
            <person name="Llewellyn T."/>
            <person name="Mian S."/>
            <person name="Hill R."/>
            <person name="Leitch I.J."/>
            <person name="Gaya E."/>
        </authorList>
    </citation>
    <scope>NUCLEOTIDE SEQUENCE</scope>
    <source>
        <strain evidence="14">LIQ254RAFAR</strain>
    </source>
</reference>
<dbReference type="InterPro" id="IPR000675">
    <property type="entry name" value="Cutinase/axe"/>
</dbReference>
<evidence type="ECO:0000313" key="15">
    <source>
        <dbReference type="Proteomes" id="UP001161017"/>
    </source>
</evidence>